<dbReference type="Proteomes" id="UP000559027">
    <property type="component" value="Unassembled WGS sequence"/>
</dbReference>
<proteinExistence type="predicted"/>
<organism evidence="1 2">
    <name type="scientific">Leucocoprinus leucothites</name>
    <dbReference type="NCBI Taxonomy" id="201217"/>
    <lineage>
        <taxon>Eukaryota</taxon>
        <taxon>Fungi</taxon>
        <taxon>Dikarya</taxon>
        <taxon>Basidiomycota</taxon>
        <taxon>Agaricomycotina</taxon>
        <taxon>Agaricomycetes</taxon>
        <taxon>Agaricomycetidae</taxon>
        <taxon>Agaricales</taxon>
        <taxon>Agaricineae</taxon>
        <taxon>Agaricaceae</taxon>
        <taxon>Leucocoprinus</taxon>
    </lineage>
</organism>
<reference evidence="1 2" key="1">
    <citation type="journal article" date="2020" name="ISME J.">
        <title>Uncovering the hidden diversity of litter-decomposition mechanisms in mushroom-forming fungi.</title>
        <authorList>
            <person name="Floudas D."/>
            <person name="Bentzer J."/>
            <person name="Ahren D."/>
            <person name="Johansson T."/>
            <person name="Persson P."/>
            <person name="Tunlid A."/>
        </authorList>
    </citation>
    <scope>NUCLEOTIDE SEQUENCE [LARGE SCALE GENOMIC DNA]</scope>
    <source>
        <strain evidence="1 2">CBS 146.42</strain>
    </source>
</reference>
<accession>A0A8H5D495</accession>
<evidence type="ECO:0000313" key="2">
    <source>
        <dbReference type="Proteomes" id="UP000559027"/>
    </source>
</evidence>
<name>A0A8H5D495_9AGAR</name>
<comment type="caution">
    <text evidence="1">The sequence shown here is derived from an EMBL/GenBank/DDBJ whole genome shotgun (WGS) entry which is preliminary data.</text>
</comment>
<protein>
    <submittedName>
        <fullName evidence="1">Uncharacterized protein</fullName>
    </submittedName>
</protein>
<dbReference type="AlphaFoldDB" id="A0A8H5D495"/>
<sequence length="76" mass="8585">MKSFVILAAASPRCFGRTHKVRFNNHCDSGTPMLTQWSNALSRGEDYTVNGPLNSAIAYLDNERRMQLQRLGMHSD</sequence>
<dbReference type="OrthoDB" id="3342934at2759"/>
<keyword evidence="2" id="KW-1185">Reference proteome</keyword>
<evidence type="ECO:0000313" key="1">
    <source>
        <dbReference type="EMBL" id="KAF5353372.1"/>
    </source>
</evidence>
<dbReference type="EMBL" id="JAACJO010000010">
    <property type="protein sequence ID" value="KAF5353372.1"/>
    <property type="molecule type" value="Genomic_DNA"/>
</dbReference>
<gene>
    <name evidence="1" type="ORF">D9756_008046</name>
</gene>